<dbReference type="RefSeq" id="WP_015556931.1">
    <property type="nucleotide sequence ID" value="NC_021038.1"/>
</dbReference>
<proteinExistence type="predicted"/>
<organism evidence="2 3">
    <name type="scientific">Fretibacterium fastidiosum</name>
    <dbReference type="NCBI Taxonomy" id="651822"/>
    <lineage>
        <taxon>Bacteria</taxon>
        <taxon>Thermotogati</taxon>
        <taxon>Synergistota</taxon>
        <taxon>Synergistia</taxon>
        <taxon>Synergistales</taxon>
        <taxon>Aminobacteriaceae</taxon>
        <taxon>Fretibacterium</taxon>
    </lineage>
</organism>
<dbReference type="EMBL" id="FP929056">
    <property type="protein sequence ID" value="CBL28784.1"/>
    <property type="molecule type" value="Genomic_DNA"/>
</dbReference>
<reference evidence="2 3" key="2">
    <citation type="submission" date="2010-03" db="EMBL/GenBank/DDBJ databases">
        <authorList>
            <person name="Pajon A."/>
        </authorList>
    </citation>
    <scope>NUCLEOTIDE SEQUENCE [LARGE SCALE GENOMIC DNA]</scope>
    <source>
        <strain evidence="2 3">SGP1</strain>
    </source>
</reference>
<name>A0AB94IYP3_9BACT</name>
<evidence type="ECO:0000313" key="2">
    <source>
        <dbReference type="EMBL" id="CBL28784.1"/>
    </source>
</evidence>
<reference evidence="3" key="1">
    <citation type="submission" date="2010-03" db="EMBL/GenBank/DDBJ databases">
        <title>The genome sequence of Synergistetes sp. SGP1.</title>
        <authorList>
            <consortium name="metaHIT consortium -- http://www.metahit.eu/"/>
            <person name="Pajon A."/>
            <person name="Turner K."/>
            <person name="Parkhill J."/>
            <person name="Wade W."/>
            <person name="Vartoukian S."/>
        </authorList>
    </citation>
    <scope>NUCLEOTIDE SEQUENCE [LARGE SCALE GENOMIC DNA]</scope>
    <source>
        <strain evidence="3">SGP1</strain>
    </source>
</reference>
<protein>
    <submittedName>
        <fullName evidence="2">Uncharacterized conserved protein</fullName>
    </submittedName>
</protein>
<evidence type="ECO:0000259" key="1">
    <source>
        <dbReference type="Pfam" id="PF09924"/>
    </source>
</evidence>
<keyword evidence="3" id="KW-1185">Reference proteome</keyword>
<dbReference type="KEGG" id="sbr:SY1_19570"/>
<dbReference type="InterPro" id="IPR024320">
    <property type="entry name" value="LPG_synthase_C"/>
</dbReference>
<accession>A0AB94IYP3</accession>
<dbReference type="Proteomes" id="UP000008957">
    <property type="component" value="Chromosome"/>
</dbReference>
<gene>
    <name evidence="2" type="ORF">SY1_19570</name>
</gene>
<dbReference type="PIRSF" id="PIRSF018688">
    <property type="entry name" value="UCP018688"/>
    <property type="match status" value="1"/>
</dbReference>
<dbReference type="AlphaFoldDB" id="A0AB94IYP3"/>
<sequence>MLQFKPIAWEDKESYTSCFERCPVHYAEYSFFGLWGWLESVPIDLAFDGTLYWLRSRGPKPGICGPVGDWTRFDWHRTLEHFALEEALFDVPEGVVQLIPEDLEEVLEVEEDRDQWEYVYSVPELIELKGKKYAHKRNRVRAFSSSYEWEYVPMLPEDFPAVMEFQERWRAHRDSTMTEDETVSLYDEDLAIRAALERWDDFPFLGGILKVEDEIVAYTIAEELDSRTLDIRFEKAFGEYAGSYQAINQLFLKNQGAGYDWVNREEDMGEEGLRASKLSYGPTDMLKKYGVHLKGRPAETR</sequence>
<evidence type="ECO:0000313" key="3">
    <source>
        <dbReference type="Proteomes" id="UP000008957"/>
    </source>
</evidence>
<feature type="domain" description="Phosphatidylglycerol lysyltransferase C-terminal" evidence="1">
    <location>
        <begin position="63"/>
        <end position="290"/>
    </location>
</feature>
<dbReference type="PANTHER" id="PTHR41373">
    <property type="entry name" value="DUF2156 DOMAIN-CONTAINING PROTEIN"/>
    <property type="match status" value="1"/>
</dbReference>
<dbReference type="InterPro" id="IPR016732">
    <property type="entry name" value="UCP018688"/>
</dbReference>
<dbReference type="PANTHER" id="PTHR41373:SF1">
    <property type="entry name" value="PHOSPHATIDYLGLYCEROL LYSYLTRANSFERASE C-TERMINAL DOMAIN-CONTAINING PROTEIN"/>
    <property type="match status" value="1"/>
</dbReference>
<dbReference type="InterPro" id="IPR016181">
    <property type="entry name" value="Acyl_CoA_acyltransferase"/>
</dbReference>
<dbReference type="Pfam" id="PF09924">
    <property type="entry name" value="LPG_synthase_C"/>
    <property type="match status" value="1"/>
</dbReference>
<dbReference type="SUPFAM" id="SSF55729">
    <property type="entry name" value="Acyl-CoA N-acyltransferases (Nat)"/>
    <property type="match status" value="2"/>
</dbReference>
<dbReference type="Gene3D" id="3.40.630.30">
    <property type="match status" value="1"/>
</dbReference>